<feature type="compositionally biased region" description="Low complexity" evidence="10">
    <location>
        <begin position="515"/>
        <end position="533"/>
    </location>
</feature>
<reference evidence="12 13" key="1">
    <citation type="submission" date="2024-03" db="EMBL/GenBank/DDBJ databases">
        <authorList>
            <person name="Brejova B."/>
        </authorList>
    </citation>
    <scope>NUCLEOTIDE SEQUENCE [LARGE SCALE GENOMIC DNA]</scope>
    <source>
        <strain evidence="12 13">CBS 14171</strain>
    </source>
</reference>
<feature type="compositionally biased region" description="Basic and acidic residues" evidence="10">
    <location>
        <begin position="244"/>
        <end position="255"/>
    </location>
</feature>
<dbReference type="PANTHER" id="PTHR47634:SF9">
    <property type="entry name" value="PROTEIN KINASE DOMAIN-CONTAINING PROTEIN-RELATED"/>
    <property type="match status" value="1"/>
</dbReference>
<feature type="compositionally biased region" description="Low complexity" evidence="10">
    <location>
        <begin position="656"/>
        <end position="679"/>
    </location>
</feature>
<feature type="region of interest" description="Disordered" evidence="10">
    <location>
        <begin position="498"/>
        <end position="545"/>
    </location>
</feature>
<keyword evidence="3" id="KW-0808">Transferase</keyword>
<evidence type="ECO:0000256" key="8">
    <source>
        <dbReference type="ARBA" id="ARBA00048679"/>
    </source>
</evidence>
<evidence type="ECO:0000256" key="5">
    <source>
        <dbReference type="ARBA" id="ARBA00022777"/>
    </source>
</evidence>
<feature type="compositionally biased region" description="Low complexity" evidence="10">
    <location>
        <begin position="701"/>
        <end position="713"/>
    </location>
</feature>
<proteinExistence type="predicted"/>
<evidence type="ECO:0000256" key="3">
    <source>
        <dbReference type="ARBA" id="ARBA00022679"/>
    </source>
</evidence>
<accession>A0ABP0ZN79</accession>
<dbReference type="Proteomes" id="UP001497383">
    <property type="component" value="Chromosome 4"/>
</dbReference>
<gene>
    <name evidence="12" type="ORF">LODBEIA_P38190</name>
</gene>
<dbReference type="PROSITE" id="PS00108">
    <property type="entry name" value="PROTEIN_KINASE_ST"/>
    <property type="match status" value="1"/>
</dbReference>
<evidence type="ECO:0000256" key="4">
    <source>
        <dbReference type="ARBA" id="ARBA00022741"/>
    </source>
</evidence>
<dbReference type="RefSeq" id="XP_066830757.1">
    <property type="nucleotide sequence ID" value="XM_066973971.1"/>
</dbReference>
<evidence type="ECO:0000256" key="7">
    <source>
        <dbReference type="ARBA" id="ARBA00047899"/>
    </source>
</evidence>
<feature type="compositionally biased region" description="Pro residues" evidence="10">
    <location>
        <begin position="680"/>
        <end position="692"/>
    </location>
</feature>
<feature type="region of interest" description="Disordered" evidence="10">
    <location>
        <begin position="225"/>
        <end position="298"/>
    </location>
</feature>
<keyword evidence="13" id="KW-1185">Reference proteome</keyword>
<evidence type="ECO:0000256" key="10">
    <source>
        <dbReference type="SAM" id="MobiDB-lite"/>
    </source>
</evidence>
<evidence type="ECO:0000313" key="12">
    <source>
        <dbReference type="EMBL" id="CAK9439719.1"/>
    </source>
</evidence>
<dbReference type="PANTHER" id="PTHR47634">
    <property type="entry name" value="PROTEIN KINASE DOMAIN-CONTAINING PROTEIN-RELATED"/>
    <property type="match status" value="1"/>
</dbReference>
<feature type="domain" description="Protein kinase" evidence="11">
    <location>
        <begin position="328"/>
        <end position="961"/>
    </location>
</feature>
<feature type="compositionally biased region" description="Polar residues" evidence="10">
    <location>
        <begin position="505"/>
        <end position="514"/>
    </location>
</feature>
<organism evidence="12 13">
    <name type="scientific">Lodderomyces beijingensis</name>
    <dbReference type="NCBI Taxonomy" id="1775926"/>
    <lineage>
        <taxon>Eukaryota</taxon>
        <taxon>Fungi</taxon>
        <taxon>Dikarya</taxon>
        <taxon>Ascomycota</taxon>
        <taxon>Saccharomycotina</taxon>
        <taxon>Pichiomycetes</taxon>
        <taxon>Debaryomycetaceae</taxon>
        <taxon>Candida/Lodderomyces clade</taxon>
        <taxon>Lodderomyces</taxon>
    </lineage>
</organism>
<feature type="compositionally biased region" description="Basic and acidic residues" evidence="10">
    <location>
        <begin position="16"/>
        <end position="27"/>
    </location>
</feature>
<feature type="compositionally biased region" description="Polar residues" evidence="10">
    <location>
        <begin position="1"/>
        <end position="12"/>
    </location>
</feature>
<keyword evidence="5" id="KW-0418">Kinase</keyword>
<dbReference type="Gene3D" id="1.10.510.10">
    <property type="entry name" value="Transferase(Phosphotransferase) domain 1"/>
    <property type="match status" value="1"/>
</dbReference>
<sequence length="991" mass="112771">MLLVNRMNSNDTGGEAPEKKSKFDLQGLFKKESSSKPALARNKSSVQYKPVVTPSNIFNDLNPITIIQSVDEEDESILQDEGEATEEEIPAEFSLSSDDPYALHPLDKANLFSSHSSYFTPPHHYSTLVNNHERYTSFTSDCISLQNSEMSTAVLDLETDAILLALPESKEPSSSFNSIKRTISKKKLPERIATPRRNLKSILRMASFSGSHNIQSTNPHKEAALSTLGEDNPEGKGKLKLKLKPTEQKKGHSNIDDNEEEEEEDDDDDDQKDDVTEADDYEDYSETESELNFDPKQEESSFEYKVGGYHPVCRGDVYYSRKFPNREYVIVRKLGWGHFSTVWLAKSRLSSISNLASDSQENFVAIKFVKSNKHYKEAARDEIQILQTLSDPLKYAKHLTQEQLKFFENHKQHPGYQHMMQLLDDFEIAGPHGNHVCMVFEILGENVLNLIYKYKKFYRNVHSEIKKKDDTTAQQIKFNKWDTKILKKNTKSMLSLGLTKRPELTETQSTPALQTSSTSANSSSSSTMSPSEMEAAEIESTTTVGSWENSIEKKLKSMNSSSLHKIIETSKHRGGIPLHLVKNIVEQMLLAIDYMHHCGVIHTDLKPENILIDIENIDKIIKTIEEEKFQKCQANSLSRGASFKKSASKSFIFSRNPSSTMLQQPPQLQSSLTQSQILPQHPPQPPQPPQPYPLQKHRRASSSASSTSQSSSFYYRRSKNSVVGKYDSPIRCSKPLSCSSMTQDVFFKDVDYTKPKKLSISKAITPKYLSLFDKKEDEVKRKFNIKIADLGNATYTNQHFTNQIQTRQYRSPEIILKYKSWGSSTDIWSIGCIIFELITGDFLFDPHDSEGKNGFDKDEDHLAQIVELLGVFPSDEYLVDCKLTGKFFKLSQSSNVQDQNVIFKNIDNLKVWKLRDVLVEKYKFDKDDEEVNLVCDLILKCLKFNLDERYDAHSLLKHPWFNSSSTSSVDASALENMINEHNDLPGYTCEE</sequence>
<evidence type="ECO:0000313" key="13">
    <source>
        <dbReference type="Proteomes" id="UP001497383"/>
    </source>
</evidence>
<dbReference type="GeneID" id="92209015"/>
<name>A0ABP0ZN79_9ASCO</name>
<evidence type="ECO:0000256" key="2">
    <source>
        <dbReference type="ARBA" id="ARBA00022527"/>
    </source>
</evidence>
<dbReference type="EC" id="2.7.11.1" evidence="1"/>
<dbReference type="SMART" id="SM00220">
    <property type="entry name" value="S_TKc"/>
    <property type="match status" value="1"/>
</dbReference>
<keyword evidence="4 9" id="KW-0547">Nucleotide-binding</keyword>
<evidence type="ECO:0000256" key="9">
    <source>
        <dbReference type="PROSITE-ProRule" id="PRU10141"/>
    </source>
</evidence>
<dbReference type="InterPro" id="IPR051334">
    <property type="entry name" value="SRPK"/>
</dbReference>
<keyword evidence="2" id="KW-0723">Serine/threonine-protein kinase</keyword>
<comment type="catalytic activity">
    <reaction evidence="8">
        <text>L-seryl-[protein] + ATP = O-phospho-L-seryl-[protein] + ADP + H(+)</text>
        <dbReference type="Rhea" id="RHEA:17989"/>
        <dbReference type="Rhea" id="RHEA-COMP:9863"/>
        <dbReference type="Rhea" id="RHEA-COMP:11604"/>
        <dbReference type="ChEBI" id="CHEBI:15378"/>
        <dbReference type="ChEBI" id="CHEBI:29999"/>
        <dbReference type="ChEBI" id="CHEBI:30616"/>
        <dbReference type="ChEBI" id="CHEBI:83421"/>
        <dbReference type="ChEBI" id="CHEBI:456216"/>
        <dbReference type="EC" id="2.7.11.1"/>
    </reaction>
</comment>
<dbReference type="InterPro" id="IPR000719">
    <property type="entry name" value="Prot_kinase_dom"/>
</dbReference>
<evidence type="ECO:0000259" key="11">
    <source>
        <dbReference type="PROSITE" id="PS50011"/>
    </source>
</evidence>
<dbReference type="Pfam" id="PF00069">
    <property type="entry name" value="Pkinase"/>
    <property type="match status" value="2"/>
</dbReference>
<dbReference type="EMBL" id="OZ022408">
    <property type="protein sequence ID" value="CAK9439719.1"/>
    <property type="molecule type" value="Genomic_DNA"/>
</dbReference>
<dbReference type="Gene3D" id="3.30.200.20">
    <property type="entry name" value="Phosphorylase Kinase, domain 1"/>
    <property type="match status" value="1"/>
</dbReference>
<feature type="region of interest" description="Disordered" evidence="10">
    <location>
        <begin position="656"/>
        <end position="713"/>
    </location>
</feature>
<dbReference type="InterPro" id="IPR008271">
    <property type="entry name" value="Ser/Thr_kinase_AS"/>
</dbReference>
<dbReference type="PROSITE" id="PS50011">
    <property type="entry name" value="PROTEIN_KINASE_DOM"/>
    <property type="match status" value="1"/>
</dbReference>
<dbReference type="PROSITE" id="PS00107">
    <property type="entry name" value="PROTEIN_KINASE_ATP"/>
    <property type="match status" value="1"/>
</dbReference>
<dbReference type="InterPro" id="IPR017441">
    <property type="entry name" value="Protein_kinase_ATP_BS"/>
</dbReference>
<protein>
    <recommendedName>
        <fullName evidence="1">non-specific serine/threonine protein kinase</fullName>
        <ecNumber evidence="1">2.7.11.1</ecNumber>
    </recommendedName>
</protein>
<keyword evidence="6 9" id="KW-0067">ATP-binding</keyword>
<dbReference type="SUPFAM" id="SSF56112">
    <property type="entry name" value="Protein kinase-like (PK-like)"/>
    <property type="match status" value="1"/>
</dbReference>
<dbReference type="InterPro" id="IPR011009">
    <property type="entry name" value="Kinase-like_dom_sf"/>
</dbReference>
<comment type="catalytic activity">
    <reaction evidence="7">
        <text>L-threonyl-[protein] + ATP = O-phospho-L-threonyl-[protein] + ADP + H(+)</text>
        <dbReference type="Rhea" id="RHEA:46608"/>
        <dbReference type="Rhea" id="RHEA-COMP:11060"/>
        <dbReference type="Rhea" id="RHEA-COMP:11605"/>
        <dbReference type="ChEBI" id="CHEBI:15378"/>
        <dbReference type="ChEBI" id="CHEBI:30013"/>
        <dbReference type="ChEBI" id="CHEBI:30616"/>
        <dbReference type="ChEBI" id="CHEBI:61977"/>
        <dbReference type="ChEBI" id="CHEBI:456216"/>
        <dbReference type="EC" id="2.7.11.1"/>
    </reaction>
</comment>
<feature type="region of interest" description="Disordered" evidence="10">
    <location>
        <begin position="1"/>
        <end position="27"/>
    </location>
</feature>
<feature type="binding site" evidence="9">
    <location>
        <position position="367"/>
    </location>
    <ligand>
        <name>ATP</name>
        <dbReference type="ChEBI" id="CHEBI:30616"/>
    </ligand>
</feature>
<evidence type="ECO:0000256" key="6">
    <source>
        <dbReference type="ARBA" id="ARBA00022840"/>
    </source>
</evidence>
<feature type="compositionally biased region" description="Acidic residues" evidence="10">
    <location>
        <begin position="256"/>
        <end position="291"/>
    </location>
</feature>
<evidence type="ECO:0000256" key="1">
    <source>
        <dbReference type="ARBA" id="ARBA00012513"/>
    </source>
</evidence>